<dbReference type="EMBL" id="LR862131">
    <property type="protein sequence ID" value="CAD1836392.1"/>
    <property type="molecule type" value="Genomic_DNA"/>
</dbReference>
<protein>
    <submittedName>
        <fullName evidence="1">Uncharacterized protein</fullName>
    </submittedName>
</protein>
<reference evidence="1" key="1">
    <citation type="submission" date="2020-07" db="EMBL/GenBank/DDBJ databases">
        <authorList>
            <person name="Lin J."/>
        </authorList>
    </citation>
    <scope>NUCLEOTIDE SEQUENCE</scope>
</reference>
<proteinExistence type="predicted"/>
<name>A0A6V7PZS9_ANACO</name>
<accession>A0A6V7PZS9</accession>
<gene>
    <name evidence="1" type="ORF">CB5_LOCUS19603</name>
</gene>
<evidence type="ECO:0000313" key="1">
    <source>
        <dbReference type="EMBL" id="CAD1836392.1"/>
    </source>
</evidence>
<organism evidence="1">
    <name type="scientific">Ananas comosus var. bracteatus</name>
    <name type="common">red pineapple</name>
    <dbReference type="NCBI Taxonomy" id="296719"/>
    <lineage>
        <taxon>Eukaryota</taxon>
        <taxon>Viridiplantae</taxon>
        <taxon>Streptophyta</taxon>
        <taxon>Embryophyta</taxon>
        <taxon>Tracheophyta</taxon>
        <taxon>Spermatophyta</taxon>
        <taxon>Magnoliopsida</taxon>
        <taxon>Liliopsida</taxon>
        <taxon>Poales</taxon>
        <taxon>Bromeliaceae</taxon>
        <taxon>Bromelioideae</taxon>
        <taxon>Ananas</taxon>
    </lineage>
</organism>
<sequence length="228" mass="25145">MAGDNAMNLRNRVILRNSGNDQANNTERTNERHVVLPVEGETSGQSDQQEPSLAQALEQMTRVLQVLDQNSHKSTARLDAVLAPNTSDETEDSADKVEVYVAEMVKNRQPYKCALLKSAKASEAKARVAAYTYSFDVSKTDLIFDRVIATKLAKMECQKSRTKASEKLRQNEPTKEVGYCIKSADSADEIACIKTAKLVEKDLLSKSAIKADEKVFNEASNATASRVE</sequence>
<dbReference type="AlphaFoldDB" id="A0A6V7PZS9"/>